<keyword evidence="1" id="KW-0732">Signal</keyword>
<feature type="chain" id="PRO_5002114356" evidence="1">
    <location>
        <begin position="26"/>
        <end position="119"/>
    </location>
</feature>
<dbReference type="STRING" id="1208324.P73_2692"/>
<protein>
    <submittedName>
        <fullName evidence="2">Uncharacterized protein</fullName>
    </submittedName>
</protein>
<name>A0A0B5E4V2_9RHOB</name>
<feature type="signal peptide" evidence="1">
    <location>
        <begin position="1"/>
        <end position="25"/>
    </location>
</feature>
<dbReference type="OrthoDB" id="7876219at2"/>
<keyword evidence="3" id="KW-1185">Reference proteome</keyword>
<reference evidence="2 3" key="1">
    <citation type="journal article" date="2014" name="Int. J. Syst. Evol. Microbiol.">
        <title>Celeribacter indicus sp. nov., a polycyclic aromatic hydrocarbon-degrading bacterium from deep-sea sediment and reclassification of Huaishuia halophila as Celeribacter halophilus comb. nov.</title>
        <authorList>
            <person name="Lai Q."/>
            <person name="Cao J."/>
            <person name="Yuan J."/>
            <person name="Li F."/>
            <person name="Shao Z."/>
        </authorList>
    </citation>
    <scope>NUCLEOTIDE SEQUENCE [LARGE SCALE GENOMIC DNA]</scope>
    <source>
        <strain evidence="2">P73</strain>
    </source>
</reference>
<dbReference type="RefSeq" id="WP_043869982.1">
    <property type="nucleotide sequence ID" value="NZ_CP004393.1"/>
</dbReference>
<organism evidence="2 3">
    <name type="scientific">Celeribacter indicus</name>
    <dbReference type="NCBI Taxonomy" id="1208324"/>
    <lineage>
        <taxon>Bacteria</taxon>
        <taxon>Pseudomonadati</taxon>
        <taxon>Pseudomonadota</taxon>
        <taxon>Alphaproteobacteria</taxon>
        <taxon>Rhodobacterales</taxon>
        <taxon>Roseobacteraceae</taxon>
        <taxon>Celeribacter</taxon>
    </lineage>
</organism>
<dbReference type="AlphaFoldDB" id="A0A0B5E4V2"/>
<dbReference type="Proteomes" id="UP000031521">
    <property type="component" value="Chromosome"/>
</dbReference>
<dbReference type="KEGG" id="cid:P73_2692"/>
<sequence length="119" mass="12209">MTYTSMKTLAAASLIALATGTASYAQGMGYNYIVPGENDNISTSLTLEMVRASQAGTVQVYDYTAGEQGDLIGSAEVSAGANEGVNVTLDANTAQQLLIVLTVGGQVEATTTIHDANTN</sequence>
<proteinExistence type="predicted"/>
<dbReference type="EMBL" id="CP004393">
    <property type="protein sequence ID" value="AJE47407.1"/>
    <property type="molecule type" value="Genomic_DNA"/>
</dbReference>
<evidence type="ECO:0000313" key="3">
    <source>
        <dbReference type="Proteomes" id="UP000031521"/>
    </source>
</evidence>
<evidence type="ECO:0000256" key="1">
    <source>
        <dbReference type="SAM" id="SignalP"/>
    </source>
</evidence>
<accession>A0A0B5E4V2</accession>
<gene>
    <name evidence="2" type="ORF">P73_2692</name>
</gene>
<dbReference type="HOGENOM" id="CLU_2057161_0_0_5"/>
<evidence type="ECO:0000313" key="2">
    <source>
        <dbReference type="EMBL" id="AJE47407.1"/>
    </source>
</evidence>